<organism evidence="8 9">
    <name type="scientific">Echinimonas agarilytica</name>
    <dbReference type="NCBI Taxonomy" id="1215918"/>
    <lineage>
        <taxon>Bacteria</taxon>
        <taxon>Pseudomonadati</taxon>
        <taxon>Pseudomonadota</taxon>
        <taxon>Gammaproteobacteria</taxon>
        <taxon>Alteromonadales</taxon>
        <taxon>Echinimonadaceae</taxon>
        <taxon>Echinimonas</taxon>
    </lineage>
</organism>
<evidence type="ECO:0000313" key="9">
    <source>
        <dbReference type="Proteomes" id="UP001165393"/>
    </source>
</evidence>
<dbReference type="NCBIfam" id="NF010372">
    <property type="entry name" value="PRK13798.1"/>
    <property type="match status" value="1"/>
</dbReference>
<protein>
    <recommendedName>
        <fullName evidence="3">2-oxo-4-hydroxy-4-carboxy-5-ureidoimidazoline decarboxylase</fullName>
        <ecNumber evidence="3">4.1.1.97</ecNumber>
    </recommendedName>
</protein>
<keyword evidence="6" id="KW-0456">Lyase</keyword>
<dbReference type="Proteomes" id="UP001165393">
    <property type="component" value="Unassembled WGS sequence"/>
</dbReference>
<evidence type="ECO:0000259" key="7">
    <source>
        <dbReference type="Pfam" id="PF09349"/>
    </source>
</evidence>
<name>A0AA41W704_9GAMM</name>
<sequence>MTLDSFNALTHADAKHQLLGCCHCQQWATALANMRPFESLEQLLQLADQLWLQANEAQILEAFSGHARIGDIELLRSKYAGRATGEQGQVLAASDDVLNELQRLNDLYFEKNQFIFIVCASGKPAHVMLELLQQRIHNCRDTELQNGAVQQGYITRLRLQQLFISTNAQARVQP</sequence>
<keyword evidence="5" id="KW-0210">Decarboxylase</keyword>
<reference evidence="8 9" key="1">
    <citation type="journal article" date="2013" name="Antonie Van Leeuwenhoek">
        <title>Echinimonas agarilytica gen. nov., sp. nov., a new gammaproteobacterium isolated from the sea urchin Strongylocentrotus intermedius.</title>
        <authorList>
            <person name="Nedashkovskaya O.I."/>
            <person name="Stenkova A.M."/>
            <person name="Zhukova N.V."/>
            <person name="Van Trappen S."/>
            <person name="Lee J.S."/>
            <person name="Kim S.B."/>
        </authorList>
    </citation>
    <scope>NUCLEOTIDE SEQUENCE [LARGE SCALE GENOMIC DNA]</scope>
    <source>
        <strain evidence="8 9">KMM 6351</strain>
    </source>
</reference>
<proteinExistence type="predicted"/>
<accession>A0AA41W704</accession>
<dbReference type="GO" id="GO:0019628">
    <property type="term" value="P:urate catabolic process"/>
    <property type="evidence" value="ECO:0007669"/>
    <property type="project" value="TreeGrafter"/>
</dbReference>
<dbReference type="AlphaFoldDB" id="A0AA41W704"/>
<dbReference type="Gene3D" id="1.10.3330.10">
    <property type="entry name" value="Oxo-4-hydroxy-4-carboxy-5-ureidoimidazoline decarboxylase"/>
    <property type="match status" value="1"/>
</dbReference>
<comment type="caution">
    <text evidence="8">The sequence shown here is derived from an EMBL/GenBank/DDBJ whole genome shotgun (WGS) entry which is preliminary data.</text>
</comment>
<evidence type="ECO:0000256" key="3">
    <source>
        <dbReference type="ARBA" id="ARBA00012257"/>
    </source>
</evidence>
<evidence type="ECO:0000256" key="2">
    <source>
        <dbReference type="ARBA" id="ARBA00004754"/>
    </source>
</evidence>
<feature type="domain" description="Oxo-4-hydroxy-4-carboxy-5-ureidoimidazoline decarboxylase" evidence="7">
    <location>
        <begin position="7"/>
        <end position="160"/>
    </location>
</feature>
<comment type="pathway">
    <text evidence="2">Purine metabolism; urate degradation; (S)-allantoin from urate: step 3/3.</text>
</comment>
<gene>
    <name evidence="8" type="ORF">NAF29_11120</name>
</gene>
<comment type="catalytic activity">
    <reaction evidence="1">
        <text>5-hydroxy-2-oxo-4-ureido-2,5-dihydro-1H-imidazole-5-carboxylate + H(+) = (S)-allantoin + CO2</text>
        <dbReference type="Rhea" id="RHEA:26301"/>
        <dbReference type="ChEBI" id="CHEBI:15378"/>
        <dbReference type="ChEBI" id="CHEBI:15678"/>
        <dbReference type="ChEBI" id="CHEBI:16526"/>
        <dbReference type="ChEBI" id="CHEBI:58639"/>
        <dbReference type="EC" id="4.1.1.97"/>
    </reaction>
</comment>
<evidence type="ECO:0000313" key="8">
    <source>
        <dbReference type="EMBL" id="MCM2680217.1"/>
    </source>
</evidence>
<dbReference type="GO" id="GO:0006144">
    <property type="term" value="P:purine nucleobase metabolic process"/>
    <property type="evidence" value="ECO:0007669"/>
    <property type="project" value="UniProtKB-KW"/>
</dbReference>
<keyword evidence="9" id="KW-1185">Reference proteome</keyword>
<evidence type="ECO:0000256" key="6">
    <source>
        <dbReference type="ARBA" id="ARBA00023239"/>
    </source>
</evidence>
<evidence type="ECO:0000256" key="5">
    <source>
        <dbReference type="ARBA" id="ARBA00022793"/>
    </source>
</evidence>
<dbReference type="InterPro" id="IPR036778">
    <property type="entry name" value="OHCU_decarboxylase_sf"/>
</dbReference>
<dbReference type="SUPFAM" id="SSF158694">
    <property type="entry name" value="UraD-Like"/>
    <property type="match status" value="1"/>
</dbReference>
<dbReference type="Pfam" id="PF09349">
    <property type="entry name" value="OHCU_decarbox"/>
    <property type="match status" value="1"/>
</dbReference>
<dbReference type="GO" id="GO:0051997">
    <property type="term" value="F:2-oxo-4-hydroxy-4-carboxy-5-ureidoimidazoline decarboxylase activity"/>
    <property type="evidence" value="ECO:0007669"/>
    <property type="project" value="UniProtKB-EC"/>
</dbReference>
<dbReference type="EC" id="4.1.1.97" evidence="3"/>
<dbReference type="PANTHER" id="PTHR43466:SF1">
    <property type="entry name" value="2-OXO-4-HYDROXY-4-CARBOXY-5-UREIDOIMIDAZOLINE DECARBOXYLASE-RELATED"/>
    <property type="match status" value="1"/>
</dbReference>
<dbReference type="EMBL" id="JAMQGP010000004">
    <property type="protein sequence ID" value="MCM2680217.1"/>
    <property type="molecule type" value="Genomic_DNA"/>
</dbReference>
<dbReference type="PANTHER" id="PTHR43466">
    <property type="entry name" value="2-OXO-4-HYDROXY-4-CARBOXY-5-UREIDOIMIDAZOLINE DECARBOXYLASE-RELATED"/>
    <property type="match status" value="1"/>
</dbReference>
<evidence type="ECO:0000256" key="4">
    <source>
        <dbReference type="ARBA" id="ARBA00022631"/>
    </source>
</evidence>
<evidence type="ECO:0000256" key="1">
    <source>
        <dbReference type="ARBA" id="ARBA00001163"/>
    </source>
</evidence>
<keyword evidence="4" id="KW-0659">Purine metabolism</keyword>
<dbReference type="InterPro" id="IPR018020">
    <property type="entry name" value="OHCU_decarboxylase"/>
</dbReference>
<dbReference type="RefSeq" id="WP_251261637.1">
    <property type="nucleotide sequence ID" value="NZ_JAMQGP010000004.1"/>
</dbReference>